<sequence length="88" mass="9705">TGAELLESTAAPVDVFKANIAPLVKNKLLIQNPPGEDAITKPNTSFTIVKEYTSKRIKVNFALGVKITDSKNEEKDTNTEIQMRHHAN</sequence>
<keyword evidence="2" id="KW-1185">Reference proteome</keyword>
<dbReference type="SUPFAM" id="SSF75632">
    <property type="entry name" value="Cullin homology domain"/>
    <property type="match status" value="1"/>
</dbReference>
<name>A0A9P8TQ24_WICPI</name>
<dbReference type="InterPro" id="IPR036317">
    <property type="entry name" value="Cullin_homology_sf"/>
</dbReference>
<dbReference type="Proteomes" id="UP000774326">
    <property type="component" value="Unassembled WGS sequence"/>
</dbReference>
<dbReference type="Gene3D" id="3.30.230.130">
    <property type="entry name" value="Cullin, Chain C, Domain 2"/>
    <property type="match status" value="1"/>
</dbReference>
<dbReference type="EMBL" id="JAEUBG010001193">
    <property type="protein sequence ID" value="KAH3686794.1"/>
    <property type="molecule type" value="Genomic_DNA"/>
</dbReference>
<proteinExistence type="predicted"/>
<reference evidence="1" key="1">
    <citation type="journal article" date="2021" name="Open Biol.">
        <title>Shared evolutionary footprints suggest mitochondrial oxidative damage underlies multiple complex I losses in fungi.</title>
        <authorList>
            <person name="Schikora-Tamarit M.A."/>
            <person name="Marcet-Houben M."/>
            <person name="Nosek J."/>
            <person name="Gabaldon T."/>
        </authorList>
    </citation>
    <scope>NUCLEOTIDE SEQUENCE</scope>
    <source>
        <strain evidence="1">CBS2887</strain>
    </source>
</reference>
<gene>
    <name evidence="1" type="ORF">WICPIJ_002227</name>
</gene>
<protein>
    <submittedName>
        <fullName evidence="1">Uncharacterized protein</fullName>
    </submittedName>
</protein>
<dbReference type="AlphaFoldDB" id="A0A9P8TQ24"/>
<reference evidence="1" key="2">
    <citation type="submission" date="2021-01" db="EMBL/GenBank/DDBJ databases">
        <authorList>
            <person name="Schikora-Tamarit M.A."/>
        </authorList>
    </citation>
    <scope>NUCLEOTIDE SEQUENCE</scope>
    <source>
        <strain evidence="1">CBS2887</strain>
    </source>
</reference>
<organism evidence="1 2">
    <name type="scientific">Wickerhamomyces pijperi</name>
    <name type="common">Yeast</name>
    <name type="synonym">Pichia pijperi</name>
    <dbReference type="NCBI Taxonomy" id="599730"/>
    <lineage>
        <taxon>Eukaryota</taxon>
        <taxon>Fungi</taxon>
        <taxon>Dikarya</taxon>
        <taxon>Ascomycota</taxon>
        <taxon>Saccharomycotina</taxon>
        <taxon>Saccharomycetes</taxon>
        <taxon>Phaffomycetales</taxon>
        <taxon>Wickerhamomycetaceae</taxon>
        <taxon>Wickerhamomyces</taxon>
    </lineage>
</organism>
<feature type="non-terminal residue" evidence="1">
    <location>
        <position position="1"/>
    </location>
</feature>
<comment type="caution">
    <text evidence="1">The sequence shown here is derived from an EMBL/GenBank/DDBJ whole genome shotgun (WGS) entry which is preliminary data.</text>
</comment>
<evidence type="ECO:0000313" key="1">
    <source>
        <dbReference type="EMBL" id="KAH3686794.1"/>
    </source>
</evidence>
<evidence type="ECO:0000313" key="2">
    <source>
        <dbReference type="Proteomes" id="UP000774326"/>
    </source>
</evidence>
<accession>A0A9P8TQ24</accession>